<dbReference type="PRINTS" id="PR00792">
    <property type="entry name" value="PEPSIN"/>
</dbReference>
<feature type="region of interest" description="Disordered" evidence="10">
    <location>
        <begin position="491"/>
        <end position="512"/>
    </location>
</feature>
<evidence type="ECO:0000256" key="7">
    <source>
        <dbReference type="ARBA" id="ARBA00023145"/>
    </source>
</evidence>
<keyword evidence="7" id="KW-0865">Zymogen</keyword>
<comment type="caution">
    <text evidence="12">The sequence shown here is derived from an EMBL/GenBank/DDBJ whole genome shotgun (WGS) entry which is preliminary data.</text>
</comment>
<evidence type="ECO:0000256" key="5">
    <source>
        <dbReference type="ARBA" id="ARBA00022750"/>
    </source>
</evidence>
<keyword evidence="3" id="KW-0165">Cleavage on pair of basic residues</keyword>
<evidence type="ECO:0000313" key="12">
    <source>
        <dbReference type="EMBL" id="KAL3231650.1"/>
    </source>
</evidence>
<evidence type="ECO:0000256" key="2">
    <source>
        <dbReference type="ARBA" id="ARBA00022670"/>
    </source>
</evidence>
<protein>
    <recommendedName>
        <fullName evidence="11">Peptidase A1 domain-containing protein</fullName>
    </recommendedName>
</protein>
<name>A0ABR4NT57_9SACH</name>
<reference evidence="12 13" key="1">
    <citation type="submission" date="2024-05" db="EMBL/GenBank/DDBJ databases">
        <title>Long read based assembly of the Candida bracarensis genome reveals expanded adhesin content.</title>
        <authorList>
            <person name="Marcet-Houben M."/>
            <person name="Ksiezopolska E."/>
            <person name="Gabaldon T."/>
        </authorList>
    </citation>
    <scope>NUCLEOTIDE SEQUENCE [LARGE SCALE GENOMIC DNA]</scope>
    <source>
        <strain evidence="12 13">CBM6</strain>
    </source>
</reference>
<organism evidence="12 13">
    <name type="scientific">Nakaseomyces bracarensis</name>
    <dbReference type="NCBI Taxonomy" id="273131"/>
    <lineage>
        <taxon>Eukaryota</taxon>
        <taxon>Fungi</taxon>
        <taxon>Dikarya</taxon>
        <taxon>Ascomycota</taxon>
        <taxon>Saccharomycotina</taxon>
        <taxon>Saccharomycetes</taxon>
        <taxon>Saccharomycetales</taxon>
        <taxon>Saccharomycetaceae</taxon>
        <taxon>Nakaseomyces</taxon>
    </lineage>
</organism>
<comment type="similarity">
    <text evidence="1 9">Belongs to the peptidase A1 family.</text>
</comment>
<dbReference type="PANTHER" id="PTHR47965:SF12">
    <property type="entry name" value="ASPARTIC PROTEINASE 3-RELATED"/>
    <property type="match status" value="1"/>
</dbReference>
<evidence type="ECO:0000256" key="8">
    <source>
        <dbReference type="ARBA" id="ARBA00023180"/>
    </source>
</evidence>
<dbReference type="PANTHER" id="PTHR47965">
    <property type="entry name" value="ASPARTYL PROTEASE-RELATED"/>
    <property type="match status" value="1"/>
</dbReference>
<keyword evidence="4" id="KW-0732">Signal</keyword>
<keyword evidence="5 9" id="KW-0064">Aspartyl protease</keyword>
<gene>
    <name evidence="12" type="ORF">RNJ44_00185</name>
</gene>
<keyword evidence="13" id="KW-1185">Reference proteome</keyword>
<dbReference type="SUPFAM" id="SSF50630">
    <property type="entry name" value="Acid proteases"/>
    <property type="match status" value="1"/>
</dbReference>
<evidence type="ECO:0000259" key="11">
    <source>
        <dbReference type="PROSITE" id="PS51767"/>
    </source>
</evidence>
<dbReference type="Proteomes" id="UP001623330">
    <property type="component" value="Unassembled WGS sequence"/>
</dbReference>
<evidence type="ECO:0000256" key="1">
    <source>
        <dbReference type="ARBA" id="ARBA00007447"/>
    </source>
</evidence>
<evidence type="ECO:0000313" key="13">
    <source>
        <dbReference type="Proteomes" id="UP001623330"/>
    </source>
</evidence>
<evidence type="ECO:0000256" key="9">
    <source>
        <dbReference type="RuleBase" id="RU000454"/>
    </source>
</evidence>
<dbReference type="InterPro" id="IPR021109">
    <property type="entry name" value="Peptidase_aspartic_dom_sf"/>
</dbReference>
<proteinExistence type="inferred from homology"/>
<feature type="domain" description="Peptidase A1" evidence="11">
    <location>
        <begin position="49"/>
        <end position="445"/>
    </location>
</feature>
<dbReference type="Pfam" id="PF00026">
    <property type="entry name" value="Asp"/>
    <property type="match status" value="2"/>
</dbReference>
<evidence type="ECO:0000256" key="6">
    <source>
        <dbReference type="ARBA" id="ARBA00022801"/>
    </source>
</evidence>
<dbReference type="InterPro" id="IPR033876">
    <property type="entry name" value="SAP-like"/>
</dbReference>
<dbReference type="InterPro" id="IPR001969">
    <property type="entry name" value="Aspartic_peptidase_AS"/>
</dbReference>
<keyword evidence="2 9" id="KW-0645">Protease</keyword>
<dbReference type="EMBL" id="JBEVYD010000006">
    <property type="protein sequence ID" value="KAL3231650.1"/>
    <property type="molecule type" value="Genomic_DNA"/>
</dbReference>
<keyword evidence="8" id="KW-0325">Glycoprotein</keyword>
<keyword evidence="6 9" id="KW-0378">Hydrolase</keyword>
<dbReference type="InterPro" id="IPR001461">
    <property type="entry name" value="Aspartic_peptidase_A1"/>
</dbReference>
<evidence type="ECO:0000256" key="3">
    <source>
        <dbReference type="ARBA" id="ARBA00022685"/>
    </source>
</evidence>
<dbReference type="CDD" id="cd05474">
    <property type="entry name" value="SAP_like"/>
    <property type="match status" value="1"/>
</dbReference>
<dbReference type="InterPro" id="IPR033121">
    <property type="entry name" value="PEPTIDASE_A1"/>
</dbReference>
<dbReference type="Gene3D" id="2.40.70.10">
    <property type="entry name" value="Acid Proteases"/>
    <property type="match status" value="2"/>
</dbReference>
<sequence length="548" mass="59675">MLWYLLLGVAHGYLQLDFERSNNAENLLAKRDDALDPTVLLKNVDSLEYTMQVQVGSPPQNISVQLDTGSSDLWLVGSDNPYCKENKKYAPKKKQEEALPDDGFPTSFDQVTKKMRTLQCVKGGGLFNLSNSSTYKSNDSSFLIVYGDNSFAKGGLGTDILSFGSFNTTDLLFGVANFTTTETGVLGVGLPYDESTYNVSYNGTDKSQSYTYDNFPLILKKNGVIDKIAYSVYLNASSSTGGTILFGALDHSKYTGDLVTLPLARRDVGSGSMEYPDPYELSVVWTGLYFNDTGLVKNVTGDLAAYRQLRKRADDVTDDEDLNLIQNSTVALLDTGTTITYMPQDLIDVLTQIVNGTVDEKTNFIKLKKCPKKNDYRAFTFEFDNAQVVVPYNSIISKKKGKCYLEVGVQQDTGEGDGDFAILGDNFLSHAYVVYNLEDYEISIAQANYSPGSPDIEQIVEEVPSATRGSAYSSDSIVSNSTMTSAAPRVTAASNKTNATNGTNGTNGTNSTRKYLQRRANVNSADSLKSSGYIATAILAAAAVAMFL</sequence>
<dbReference type="PROSITE" id="PS51767">
    <property type="entry name" value="PEPTIDASE_A1"/>
    <property type="match status" value="1"/>
</dbReference>
<accession>A0ABR4NT57</accession>
<evidence type="ECO:0000256" key="10">
    <source>
        <dbReference type="SAM" id="MobiDB-lite"/>
    </source>
</evidence>
<dbReference type="PROSITE" id="PS00141">
    <property type="entry name" value="ASP_PROTEASE"/>
    <property type="match status" value="1"/>
</dbReference>
<evidence type="ECO:0000256" key="4">
    <source>
        <dbReference type="ARBA" id="ARBA00022729"/>
    </source>
</evidence>